<name>A0A653A5R4_UNCDX</name>
<proteinExistence type="predicted"/>
<evidence type="ECO:0000259" key="10">
    <source>
        <dbReference type="PROSITE" id="PS51371"/>
    </source>
</evidence>
<dbReference type="PROSITE" id="PS51371">
    <property type="entry name" value="CBS"/>
    <property type="match status" value="2"/>
</dbReference>
<gene>
    <name evidence="12" type="ORF">TRIP_B250407</name>
</gene>
<evidence type="ECO:0000256" key="6">
    <source>
        <dbReference type="ARBA" id="ARBA00023136"/>
    </source>
</evidence>
<dbReference type="Pfam" id="PF01595">
    <property type="entry name" value="CNNM"/>
    <property type="match status" value="1"/>
</dbReference>
<dbReference type="PANTHER" id="PTHR22777:SF4">
    <property type="entry name" value="UPF0053 PROTEIN SLL1254"/>
    <property type="match status" value="1"/>
</dbReference>
<dbReference type="GO" id="GO:0005886">
    <property type="term" value="C:plasma membrane"/>
    <property type="evidence" value="ECO:0007669"/>
    <property type="project" value="TreeGrafter"/>
</dbReference>
<dbReference type="CDD" id="cd04590">
    <property type="entry name" value="CBS_pair_CorC_HlyC_assoc"/>
    <property type="match status" value="1"/>
</dbReference>
<keyword evidence="4 8" id="KW-1133">Transmembrane helix</keyword>
<feature type="domain" description="CBS" evidence="10">
    <location>
        <begin position="198"/>
        <end position="257"/>
    </location>
</feature>
<dbReference type="AlphaFoldDB" id="A0A653A5R4"/>
<accession>A0A653A5R4</accession>
<feature type="transmembrane region" description="Helical" evidence="9">
    <location>
        <begin position="88"/>
        <end position="107"/>
    </location>
</feature>
<evidence type="ECO:0000256" key="9">
    <source>
        <dbReference type="SAM" id="Phobius"/>
    </source>
</evidence>
<dbReference type="EMBL" id="UPXX01000018">
    <property type="protein sequence ID" value="VBB43347.1"/>
    <property type="molecule type" value="Genomic_DNA"/>
</dbReference>
<dbReference type="PROSITE" id="PS51846">
    <property type="entry name" value="CNNM"/>
    <property type="match status" value="1"/>
</dbReference>
<feature type="domain" description="CBS" evidence="10">
    <location>
        <begin position="263"/>
        <end position="321"/>
    </location>
</feature>
<dbReference type="PANTHER" id="PTHR22777">
    <property type="entry name" value="HEMOLYSIN-RELATED"/>
    <property type="match status" value="1"/>
</dbReference>
<feature type="transmembrane region" description="Helical" evidence="9">
    <location>
        <begin position="6"/>
        <end position="28"/>
    </location>
</feature>
<keyword evidence="3" id="KW-0677">Repeat</keyword>
<comment type="subcellular location">
    <subcellularLocation>
        <location evidence="1">Membrane</location>
        <topology evidence="1">Multi-pass membrane protein</topology>
    </subcellularLocation>
</comment>
<dbReference type="Pfam" id="PF00571">
    <property type="entry name" value="CBS"/>
    <property type="match status" value="2"/>
</dbReference>
<evidence type="ECO:0000256" key="8">
    <source>
        <dbReference type="PROSITE-ProRule" id="PRU01193"/>
    </source>
</evidence>
<dbReference type="InterPro" id="IPR002550">
    <property type="entry name" value="CNNM"/>
</dbReference>
<evidence type="ECO:0000256" key="2">
    <source>
        <dbReference type="ARBA" id="ARBA00022692"/>
    </source>
</evidence>
<dbReference type="InterPro" id="IPR000644">
    <property type="entry name" value="CBS_dom"/>
</dbReference>
<evidence type="ECO:0000259" key="11">
    <source>
        <dbReference type="PROSITE" id="PS51846"/>
    </source>
</evidence>
<protein>
    <submittedName>
        <fullName evidence="12">Uncharacterized protein</fullName>
    </submittedName>
</protein>
<evidence type="ECO:0000256" key="4">
    <source>
        <dbReference type="ARBA" id="ARBA00022989"/>
    </source>
</evidence>
<evidence type="ECO:0000313" key="12">
    <source>
        <dbReference type="EMBL" id="VBB43347.1"/>
    </source>
</evidence>
<feature type="transmembrane region" description="Helical" evidence="9">
    <location>
        <begin position="58"/>
        <end position="82"/>
    </location>
</feature>
<dbReference type="SUPFAM" id="SSF54631">
    <property type="entry name" value="CBS-domain pair"/>
    <property type="match status" value="1"/>
</dbReference>
<evidence type="ECO:0000256" key="1">
    <source>
        <dbReference type="ARBA" id="ARBA00004141"/>
    </source>
</evidence>
<keyword evidence="5 7" id="KW-0129">CBS domain</keyword>
<sequence length="338" mass="37442">MLELVLIVLFVLIVSGGCSVFEAVLLSVPRRFIEAKVQSGSRHWRVFRDLRAEPDAPIAAILSVNTIAHTAGAAFAGSAAAAVFGQAYLGWFSAVFTILVLTLSEILPKTIGVVYGRSIGAFCGYIIRSMVVVTAPFIWVSSLLTHWVSKGKIADIVTADEIRTLARLSRQCGGIKGYQEATIERILTLHEKQVRHVMTPRTVVFSLGAHLTVEEVCSQEKRWEHSRFPVYDHGSEDIVGIVLTKELFMAFAADRKESRLEDLMHPVHFVVETAPLNKVLTEFLQLRQHLFVVLDEYGGISGVVSLEDILEEILGSEIVDESDQVPDKRTLAKRRSTT</sequence>
<keyword evidence="6 8" id="KW-0472">Membrane</keyword>
<organism evidence="12">
    <name type="scientific">Uncultured Desulfatiglans sp</name>
    <dbReference type="NCBI Taxonomy" id="1748965"/>
    <lineage>
        <taxon>Bacteria</taxon>
        <taxon>Pseudomonadati</taxon>
        <taxon>Thermodesulfobacteriota</taxon>
        <taxon>Desulfobacteria</taxon>
        <taxon>Desulfatiglandales</taxon>
        <taxon>Desulfatiglandaceae</taxon>
        <taxon>Desulfatiglans</taxon>
        <taxon>environmental samples</taxon>
    </lineage>
</organism>
<evidence type="ECO:0000256" key="7">
    <source>
        <dbReference type="PROSITE-ProRule" id="PRU00703"/>
    </source>
</evidence>
<dbReference type="InterPro" id="IPR044751">
    <property type="entry name" value="Ion_transp-like_CBS"/>
</dbReference>
<feature type="domain" description="CNNM transmembrane" evidence="11">
    <location>
        <begin position="1"/>
        <end position="187"/>
    </location>
</feature>
<keyword evidence="2 8" id="KW-0812">Transmembrane</keyword>
<dbReference type="InterPro" id="IPR046342">
    <property type="entry name" value="CBS_dom_sf"/>
</dbReference>
<reference evidence="12" key="1">
    <citation type="submission" date="2018-07" db="EMBL/GenBank/DDBJ databases">
        <authorList>
            <consortium name="Genoscope - CEA"/>
            <person name="William W."/>
        </authorList>
    </citation>
    <scope>NUCLEOTIDE SEQUENCE</scope>
    <source>
        <strain evidence="12">IK1</strain>
    </source>
</reference>
<feature type="transmembrane region" description="Helical" evidence="9">
    <location>
        <begin position="119"/>
        <end position="140"/>
    </location>
</feature>
<dbReference type="Gene3D" id="3.10.580.10">
    <property type="entry name" value="CBS-domain"/>
    <property type="match status" value="1"/>
</dbReference>
<evidence type="ECO:0000256" key="5">
    <source>
        <dbReference type="ARBA" id="ARBA00023122"/>
    </source>
</evidence>
<evidence type="ECO:0000256" key="3">
    <source>
        <dbReference type="ARBA" id="ARBA00022737"/>
    </source>
</evidence>